<feature type="transmembrane region" description="Helical" evidence="1">
    <location>
        <begin position="154"/>
        <end position="173"/>
    </location>
</feature>
<dbReference type="AlphaFoldDB" id="A0AAX3YRE1"/>
<feature type="transmembrane region" description="Helical" evidence="1">
    <location>
        <begin position="211"/>
        <end position="230"/>
    </location>
</feature>
<evidence type="ECO:0000259" key="2">
    <source>
        <dbReference type="Pfam" id="PF02517"/>
    </source>
</evidence>
<proteinExistence type="predicted"/>
<feature type="transmembrane region" description="Helical" evidence="1">
    <location>
        <begin position="185"/>
        <end position="205"/>
    </location>
</feature>
<name>A0AAX3YRE1_RHOOP</name>
<gene>
    <name evidence="3" type="ORF">Q5707_39125</name>
</gene>
<dbReference type="GO" id="GO:0004175">
    <property type="term" value="F:endopeptidase activity"/>
    <property type="evidence" value="ECO:0007669"/>
    <property type="project" value="UniProtKB-ARBA"/>
</dbReference>
<sequence>MSDAAIDKQDKPSEGDRHARVRDKRFLITATGPLLGTLWAALLAPDQPLAAILGALIFFALAALMVKKASPIGPAWNVRAEFARGFRWLGLGLVRIRDRTVGVRAQLVWIVVIPTALALLDYHYLSELISDAFPVVDPAELAAQETRHANVKTLYGALAASFLGASLFEEMVFRSLPLIVQRWRPHATILIAITAAASTALFALVHSDFGTGNVVSAFIGGVVYVALALYTRSLWPSIMAHGIYDAIIMVSWVM</sequence>
<dbReference type="InterPro" id="IPR003675">
    <property type="entry name" value="Rce1/LyrA-like_dom"/>
</dbReference>
<keyword evidence="1" id="KW-0812">Transmembrane</keyword>
<geneLocation type="plasmid" evidence="3 4">
    <name>pRho-VOC14-C86</name>
</geneLocation>
<dbReference type="GO" id="GO:0080120">
    <property type="term" value="P:CAAX-box protein maturation"/>
    <property type="evidence" value="ECO:0007669"/>
    <property type="project" value="UniProtKB-ARBA"/>
</dbReference>
<reference evidence="3" key="1">
    <citation type="submission" date="2023-07" db="EMBL/GenBank/DDBJ databases">
        <title>Genomic analysis of Rhodococcus opacus VOC-14 with glycol ethers degradation activity.</title>
        <authorList>
            <person name="Narkevich D.A."/>
            <person name="Hlushen A.M."/>
            <person name="Akhremchuk A.E."/>
            <person name="Sikolenko M.A."/>
            <person name="Valentovich L.N."/>
        </authorList>
    </citation>
    <scope>NUCLEOTIDE SEQUENCE</scope>
    <source>
        <strain evidence="3">VOC-14</strain>
        <plasmid evidence="3">pRho-VOC14-C86</plasmid>
    </source>
</reference>
<evidence type="ECO:0000256" key="1">
    <source>
        <dbReference type="SAM" id="Phobius"/>
    </source>
</evidence>
<dbReference type="Pfam" id="PF02517">
    <property type="entry name" value="Rce1-like"/>
    <property type="match status" value="1"/>
</dbReference>
<feature type="domain" description="CAAX prenyl protease 2/Lysostaphin resistance protein A-like" evidence="2">
    <location>
        <begin position="157"/>
        <end position="247"/>
    </location>
</feature>
<accession>A0AAX3YRE1</accession>
<organism evidence="3 4">
    <name type="scientific">Rhodococcus opacus</name>
    <name type="common">Nocardia opaca</name>
    <dbReference type="NCBI Taxonomy" id="37919"/>
    <lineage>
        <taxon>Bacteria</taxon>
        <taxon>Bacillati</taxon>
        <taxon>Actinomycetota</taxon>
        <taxon>Actinomycetes</taxon>
        <taxon>Mycobacteriales</taxon>
        <taxon>Nocardiaceae</taxon>
        <taxon>Rhodococcus</taxon>
    </lineage>
</organism>
<dbReference type="Proteomes" id="UP001231166">
    <property type="component" value="Plasmid pRho-VOC14-C86"/>
</dbReference>
<evidence type="ECO:0000313" key="3">
    <source>
        <dbReference type="EMBL" id="WLF51498.1"/>
    </source>
</evidence>
<keyword evidence="3" id="KW-0614">Plasmid</keyword>
<keyword evidence="1" id="KW-0472">Membrane</keyword>
<keyword evidence="1" id="KW-1133">Transmembrane helix</keyword>
<feature type="transmembrane region" description="Helical" evidence="1">
    <location>
        <begin position="26"/>
        <end position="43"/>
    </location>
</feature>
<dbReference type="EMBL" id="CP130955">
    <property type="protein sequence ID" value="WLF51498.1"/>
    <property type="molecule type" value="Genomic_DNA"/>
</dbReference>
<protein>
    <submittedName>
        <fullName evidence="3">Type II CAAX endopeptidase family protein</fullName>
    </submittedName>
</protein>
<evidence type="ECO:0000313" key="4">
    <source>
        <dbReference type="Proteomes" id="UP001231166"/>
    </source>
</evidence>
<dbReference type="RefSeq" id="WP_304710681.1">
    <property type="nucleotide sequence ID" value="NZ_CP130955.1"/>
</dbReference>
<feature type="transmembrane region" description="Helical" evidence="1">
    <location>
        <begin position="49"/>
        <end position="66"/>
    </location>
</feature>